<proteinExistence type="predicted"/>
<reference evidence="2" key="1">
    <citation type="journal article" date="2020" name="bioRxiv">
        <title>Comparative genomics of Chlamydomonas.</title>
        <authorList>
            <person name="Craig R.J."/>
            <person name="Hasan A.R."/>
            <person name="Ness R.W."/>
            <person name="Keightley P.D."/>
        </authorList>
    </citation>
    <scope>NUCLEOTIDE SEQUENCE</scope>
    <source>
        <strain evidence="2">CCAP 11/70</strain>
    </source>
</reference>
<evidence type="ECO:0000313" key="3">
    <source>
        <dbReference type="Proteomes" id="UP000612055"/>
    </source>
</evidence>
<gene>
    <name evidence="2" type="ORF">HYH03_016226</name>
</gene>
<dbReference type="InterPro" id="IPR052270">
    <property type="entry name" value="CACF_protein"/>
</dbReference>
<dbReference type="OrthoDB" id="550045at2759"/>
<keyword evidence="3" id="KW-1185">Reference proteome</keyword>
<feature type="region of interest" description="Disordered" evidence="1">
    <location>
        <begin position="2510"/>
        <end position="2543"/>
    </location>
</feature>
<dbReference type="GO" id="GO:0019902">
    <property type="term" value="F:phosphatase binding"/>
    <property type="evidence" value="ECO:0007669"/>
    <property type="project" value="TreeGrafter"/>
</dbReference>
<comment type="caution">
    <text evidence="2">The sequence shown here is derived from an EMBL/GenBank/DDBJ whole genome shotgun (WGS) entry which is preliminary data.</text>
</comment>
<dbReference type="PANTHER" id="PTHR22028:SF9">
    <property type="entry name" value="SFI1 SPINDLE BODY DOMAIN-CONTAINING PROTEIN"/>
    <property type="match status" value="1"/>
</dbReference>
<dbReference type="PANTHER" id="PTHR22028">
    <property type="entry name" value="SFI1 SPINDLE BODY DOMAIN-CONTAINING PROTEIN-RELATED"/>
    <property type="match status" value="1"/>
</dbReference>
<feature type="region of interest" description="Disordered" evidence="1">
    <location>
        <begin position="330"/>
        <end position="380"/>
    </location>
</feature>
<evidence type="ECO:0000313" key="2">
    <source>
        <dbReference type="EMBL" id="KAG2485023.1"/>
    </source>
</evidence>
<feature type="compositionally biased region" description="Gly residues" evidence="1">
    <location>
        <begin position="2518"/>
        <end position="2534"/>
    </location>
</feature>
<feature type="compositionally biased region" description="Low complexity" evidence="1">
    <location>
        <begin position="2282"/>
        <end position="2292"/>
    </location>
</feature>
<sequence>MTVSSPPFLATEVSPLRHVGAITARAQGKDDTIAYETFRALPSPPQPYSSYDFALLAEILRHAEAAIIKAYRQGKGSGILTLPAILQSYEVILPRHGVKPDEDTYYYRLLLKLSLDPSTDWWAKLTREATMTGRFSGGGGGGSPYASPSRQRRSSAGGTTSSVMSAFPIYRSRNSPHVSPIRRSSPYRSTASLARTPEQLAQEMASRAARDAAAEAAQRAADAAAAATAAVQAARHAANGATQLGQSSRLGGFAAPAPAVGSFPSTAVGPGWGDRASSAGFGTGADAGAQVGPSLGGAFGGQYGPGSQYGATPGGRYGAGEFGGSLGGAGVNAGTDPRSAAGMPHGAGWGSGRGGGGMWGDGTGGGAGRGGGGGASMGGAGEAVLDEETEAYLDFNRLARAFRTWRRKTFAARTSRYERDQALRNWAVATSFWAINLLRRCFERWRKLGPRKRALAMAMWFDNSKAGCFRLWLATTRYLREKGSECDQHWRRRLKLKCLRAWRQYTATRYGKAQGMAKALEFWHGRSLQSAWAQWRAHTDSGKRKNRSVALALDWWTGRNLSGYWQRWRRFTQERSSKAAGVVKALEFWLGRNLRSCWDQWRWYTKHNSRKAVAVAQALEFWHGRSLRGSFSLWRLYVEQARLFYSKSEEFLLRRLMTKWRLAARMLSGLAAAAKTIQEAERTRLLRAGLQTLMVHRAARHDTNAKLRTAVFRMRNLTLTWAFNKWAEAHQAKRLKREKLRQALGWWSNRALSGSWAQWREAVAASHRATTAARAHAQRILRPLLREAFYAWVDRYDTKADRRRRAAQSRHAMEARKARLVVLGWRGLVLERKHLMVSMQLIMRNEVHRLVGTSFKKWYREHTNVRRAAEAKATVRAGTIRRCLRHWKVAVEAKQKHVAWREERLVLARAQRTRRTLIAWRIAAGLSAERGRLVASSLIKLHRRQATAMLRAWRERVLLVTAKRMKLLAGLLYWERATKARAWEAWLQRHAGWRAKAARWNLAGRHYRTRRLALCLAVMLELWQDYQARLSRALLYRSMRNDVLKAGIIAAWRQLVGWLQWKNDKARRAMAHYRSRLVGGALFGWYAVARHRAATRRAIAGAVLHWLVRRRAAAFVWWRNWTAYRRDLRVRGAGYALVRATRAKERVIAALKANVIRKARIAGAVAHRQRYMARLALSGWLLRTLLAADWVRRLGVVGTQLNRKLLADALEAWVDYTSYRRYKRGMLHAALRYWRLSRQRATMDALRWNATRRQLKRAVLLRGRMGSVARALRGWRSEADYRRRLRDRYALAQAGSRKASLRRGLDVWRAYMGHRAGRKELYDRALRHWLQGTAGRAFRTWKDYHRHLRGAEERTRGIARRWLSRSAAESLAALADYADYRRRKRAAEATFKRSHSRRALQAWRELLKEKNAVGFWSRNRLYDAVEAWRKHASRSRSLKNIGGKVAKRWRNMLIASAMGGWRDYADSRRRLKDIGRLLSMRTRRGALSAVLGTWRDEAAYRARLKHAAHHLLSRTRTGARRAALRAWLEATQRRRFLKSTGATIARRMLASTLTGTFGAWKDYASYSRRLKSVSHLVTDRLRRGTLGGIFGTWREEARKMAKLKAILERVLLGSMALSFFGWREVVAEARRRKADQRTIQQRTASKPKLADVVQYAAVRLRNWPLALAFYTWIDNARDARYLRKKAAQAVMSYAGGLLWRAWSTWQGHTLRNRALKQKLGHLLAQAHAKTSRAVFNEWRVMAHYLGRLRRSAQWVQELIFGRTLSGAFHEWRRVARQWALLKGILTRIMARALSMAWEAWKQALADHKAALEAARGIYARWLHRDLALAFNGWLDFMQRRAAARRLALRVLGRTLDWAFYTWREAVFQAGVERGGELHVGRLLRRSLAGWRAAAAESRRGKELVAHMHQQLAYQAMAEMRRLWLARTTFRRLYARRALLGWAERTQELRQARARLWQAARVILYGSMARCFSAWLQYAQAQAIKRAVFIRKQRALVEALRRGDELAARRKAELMELSFRSWRMQAGIFRQVARRLNAYRGRALASAFADWREYAGRKKARLEKQAAVLRFRLLARPLRYWRATARAGAVAAAEAIVAADAQRRISLLATALTAWREHHSVVGERRRVLRRAMAAAEAARGLELRGRAFDAWRAAVARKGDLLDLVDQVSKGRRMRILGGAFDVWFKYTQAMREGGIDPGSPYMSPREHGMERRLVTRMAAMAGNDQALAASSSVLDGLYPSAALQQAAERRQEVASFLALTRRTVSASRQRRDSVASLASMGSVGSASTGFSSGAGGRDLGPQAFDIVRQTPGLLSPGKGRGPASGLTPARVAARRADSLSAVDMAESIDDRVDLRALYPEPGPSRAQPSQPFGGFGLARPAAGSPMPLARGATPLTASAPIAPRRIDFTEPRGGSRGFGMPAAGAGYPAGLGRGGSLQGGSAAGSEAGYYDDDASTASSDFLEPAEARARAAAARMTPMTGGIAAGRPMSGGGMGLSASRGAGYGLGMPGSGRPASGAGGAGTGALGSRGGRAGSILDTGRR</sequence>
<evidence type="ECO:0000256" key="1">
    <source>
        <dbReference type="SAM" id="MobiDB-lite"/>
    </source>
</evidence>
<dbReference type="EMBL" id="JAEHOE010000137">
    <property type="protein sequence ID" value="KAG2485023.1"/>
    <property type="molecule type" value="Genomic_DNA"/>
</dbReference>
<feature type="region of interest" description="Disordered" evidence="1">
    <location>
        <begin position="133"/>
        <end position="162"/>
    </location>
</feature>
<feature type="compositionally biased region" description="Gly residues" evidence="1">
    <location>
        <begin position="345"/>
        <end position="380"/>
    </location>
</feature>
<feature type="compositionally biased region" description="Polar residues" evidence="1">
    <location>
        <begin position="146"/>
        <end position="162"/>
    </location>
</feature>
<organism evidence="2 3">
    <name type="scientific">Edaphochlamys debaryana</name>
    <dbReference type="NCBI Taxonomy" id="47281"/>
    <lineage>
        <taxon>Eukaryota</taxon>
        <taxon>Viridiplantae</taxon>
        <taxon>Chlorophyta</taxon>
        <taxon>core chlorophytes</taxon>
        <taxon>Chlorophyceae</taxon>
        <taxon>CS clade</taxon>
        <taxon>Chlamydomonadales</taxon>
        <taxon>Chlamydomonadales incertae sedis</taxon>
        <taxon>Edaphochlamys</taxon>
    </lineage>
</organism>
<accession>A0A836BRU6</accession>
<dbReference type="Proteomes" id="UP000612055">
    <property type="component" value="Unassembled WGS sequence"/>
</dbReference>
<protein>
    <submittedName>
        <fullName evidence="2">Uncharacterized protein</fullName>
    </submittedName>
</protein>
<name>A0A836BRU6_9CHLO</name>
<feature type="region of interest" description="Disordered" evidence="1">
    <location>
        <begin position="2269"/>
        <end position="2330"/>
    </location>
</feature>